<keyword evidence="4" id="KW-0645">Protease</keyword>
<feature type="domain" description="Peptidase M12B" evidence="12">
    <location>
        <begin position="17"/>
        <end position="217"/>
    </location>
</feature>
<feature type="active site" evidence="11">
    <location>
        <position position="161"/>
    </location>
</feature>
<evidence type="ECO:0000256" key="1">
    <source>
        <dbReference type="ARBA" id="ARBA00004498"/>
    </source>
</evidence>
<keyword evidence="9" id="KW-1015">Disulfide bond</keyword>
<keyword evidence="14" id="KW-1185">Reference proteome</keyword>
<dbReference type="PANTHER" id="PTHR13723">
    <property type="entry name" value="ADAMTS A DISINTEGRIN AND METALLOPROTEASE WITH THROMBOSPONDIN MOTIFS PROTEASE"/>
    <property type="match status" value="1"/>
</dbReference>
<keyword evidence="5 11" id="KW-0479">Metal-binding</keyword>
<keyword evidence="2" id="KW-0964">Secreted</keyword>
<dbReference type="AlphaFoldDB" id="A0A7K7WS04"/>
<evidence type="ECO:0000256" key="8">
    <source>
        <dbReference type="ARBA" id="ARBA00023049"/>
    </source>
</evidence>
<dbReference type="Proteomes" id="UP000531559">
    <property type="component" value="Unassembled WGS sequence"/>
</dbReference>
<keyword evidence="7 11" id="KW-0862">Zinc</keyword>
<evidence type="ECO:0000313" key="14">
    <source>
        <dbReference type="Proteomes" id="UP000531559"/>
    </source>
</evidence>
<keyword evidence="8" id="KW-0482">Metalloprotease</keyword>
<feature type="non-terminal residue" evidence="13">
    <location>
        <position position="1"/>
    </location>
</feature>
<comment type="caution">
    <text evidence="13">The sequence shown here is derived from an EMBL/GenBank/DDBJ whole genome shotgun (WGS) entry which is preliminary data.</text>
</comment>
<dbReference type="GO" id="GO:0046872">
    <property type="term" value="F:metal ion binding"/>
    <property type="evidence" value="ECO:0007669"/>
    <property type="project" value="UniProtKB-KW"/>
</dbReference>
<evidence type="ECO:0000256" key="11">
    <source>
        <dbReference type="PROSITE-ProRule" id="PRU00276"/>
    </source>
</evidence>
<keyword evidence="6" id="KW-0378">Hydrolase</keyword>
<feature type="binding site" evidence="11">
    <location>
        <position position="160"/>
    </location>
    <ligand>
        <name>Zn(2+)</name>
        <dbReference type="ChEBI" id="CHEBI:29105"/>
        <note>catalytic</note>
    </ligand>
</feature>
<evidence type="ECO:0000256" key="6">
    <source>
        <dbReference type="ARBA" id="ARBA00022801"/>
    </source>
</evidence>
<evidence type="ECO:0000256" key="7">
    <source>
        <dbReference type="ARBA" id="ARBA00022833"/>
    </source>
</evidence>
<feature type="binding site" evidence="11">
    <location>
        <position position="170"/>
    </location>
    <ligand>
        <name>Zn(2+)</name>
        <dbReference type="ChEBI" id="CHEBI:29105"/>
        <note>catalytic</note>
    </ligand>
</feature>
<dbReference type="FunFam" id="3.40.390.10:FF:000001">
    <property type="entry name" value="A disintegrin and metalloproteinase with thrombospondin motifs 1"/>
    <property type="match status" value="1"/>
</dbReference>
<accession>A0A7K7WS04</accession>
<evidence type="ECO:0000256" key="3">
    <source>
        <dbReference type="ARBA" id="ARBA00022530"/>
    </source>
</evidence>
<dbReference type="InterPro" id="IPR024079">
    <property type="entry name" value="MetalloPept_cat_dom_sf"/>
</dbReference>
<dbReference type="GO" id="GO:0030198">
    <property type="term" value="P:extracellular matrix organization"/>
    <property type="evidence" value="ECO:0007669"/>
    <property type="project" value="TreeGrafter"/>
</dbReference>
<keyword evidence="10" id="KW-0325">Glycoprotein</keyword>
<evidence type="ECO:0000313" key="13">
    <source>
        <dbReference type="EMBL" id="NXA56122.1"/>
    </source>
</evidence>
<evidence type="ECO:0000256" key="5">
    <source>
        <dbReference type="ARBA" id="ARBA00022723"/>
    </source>
</evidence>
<dbReference type="GO" id="GO:0004222">
    <property type="term" value="F:metalloendopeptidase activity"/>
    <property type="evidence" value="ECO:0007669"/>
    <property type="project" value="InterPro"/>
</dbReference>
<keyword evidence="3" id="KW-0272">Extracellular matrix</keyword>
<dbReference type="GO" id="GO:0006508">
    <property type="term" value="P:proteolysis"/>
    <property type="evidence" value="ECO:0007669"/>
    <property type="project" value="UniProtKB-KW"/>
</dbReference>
<sequence length="242" mass="26062">PPPAPGAPRQRFASVPRYVETLVVADESMRRFHGAGLERYLLTVLAAAAKAFRHASLANPVELLVTRLVVLGEGTPGPAVTSNAAQMLRNFCEWQRDLNDPDEDSARHFDTAILFTRQDLCGAATCNTLGMADVGTACNPARSCSIVEDDGLQSAFTAAHELGHVFNMLHDDSKACEELNGHAGASRHMMAPVMSSMDPEETWSPCSARFITDFLDNGHGRIRRGGMLWQGPAPSAWCEGGG</sequence>
<dbReference type="CDD" id="cd04273">
    <property type="entry name" value="ZnMc_ADAMTS_like"/>
    <property type="match status" value="1"/>
</dbReference>
<protein>
    <submittedName>
        <fullName evidence="13">ATS4 metalloproteinase</fullName>
    </submittedName>
</protein>
<comment type="subcellular location">
    <subcellularLocation>
        <location evidence="1">Secreted</location>
        <location evidence="1">Extracellular space</location>
        <location evidence="1">Extracellular matrix</location>
    </subcellularLocation>
</comment>
<evidence type="ECO:0000259" key="12">
    <source>
        <dbReference type="PROSITE" id="PS50215"/>
    </source>
</evidence>
<organism evidence="13 14">
    <name type="scientific">Nothocercus julius</name>
    <dbReference type="NCBI Taxonomy" id="2585813"/>
    <lineage>
        <taxon>Eukaryota</taxon>
        <taxon>Metazoa</taxon>
        <taxon>Chordata</taxon>
        <taxon>Craniata</taxon>
        <taxon>Vertebrata</taxon>
        <taxon>Euteleostomi</taxon>
        <taxon>Archelosauria</taxon>
        <taxon>Archosauria</taxon>
        <taxon>Dinosauria</taxon>
        <taxon>Saurischia</taxon>
        <taxon>Theropoda</taxon>
        <taxon>Coelurosauria</taxon>
        <taxon>Aves</taxon>
        <taxon>Palaeognathae</taxon>
        <taxon>Tinamiformes</taxon>
        <taxon>Tinamidae</taxon>
        <taxon>Nothocercus</taxon>
    </lineage>
</organism>
<dbReference type="GO" id="GO:0031012">
    <property type="term" value="C:extracellular matrix"/>
    <property type="evidence" value="ECO:0007669"/>
    <property type="project" value="TreeGrafter"/>
</dbReference>
<feature type="non-terminal residue" evidence="13">
    <location>
        <position position="242"/>
    </location>
</feature>
<evidence type="ECO:0000256" key="4">
    <source>
        <dbReference type="ARBA" id="ARBA00022670"/>
    </source>
</evidence>
<dbReference type="InterPro" id="IPR050439">
    <property type="entry name" value="ADAMTS_ADAMTS-like"/>
</dbReference>
<dbReference type="SUPFAM" id="SSF55486">
    <property type="entry name" value="Metalloproteases ('zincins'), catalytic domain"/>
    <property type="match status" value="1"/>
</dbReference>
<evidence type="ECO:0000256" key="9">
    <source>
        <dbReference type="ARBA" id="ARBA00023157"/>
    </source>
</evidence>
<evidence type="ECO:0000256" key="2">
    <source>
        <dbReference type="ARBA" id="ARBA00022525"/>
    </source>
</evidence>
<name>A0A7K7WS04_9AVES</name>
<dbReference type="PROSITE" id="PS50215">
    <property type="entry name" value="ADAM_MEPRO"/>
    <property type="match status" value="1"/>
</dbReference>
<gene>
    <name evidence="13" type="primary">Adamts4</name>
    <name evidence="13" type="ORF">NOTJUL_R04159</name>
</gene>
<proteinExistence type="predicted"/>
<dbReference type="PANTHER" id="PTHR13723:SF38">
    <property type="entry name" value="A DISINTEGRIN AND METALLOPROTEINASE WITH THROMBOSPONDIN MOTIFS 4"/>
    <property type="match status" value="1"/>
</dbReference>
<comment type="caution">
    <text evidence="11">Lacks conserved residue(s) required for the propagation of feature annotation.</text>
</comment>
<feature type="binding site" evidence="11">
    <location>
        <position position="164"/>
    </location>
    <ligand>
        <name>Zn(2+)</name>
        <dbReference type="ChEBI" id="CHEBI:29105"/>
        <note>catalytic</note>
    </ligand>
</feature>
<dbReference type="OrthoDB" id="412680at2759"/>
<dbReference type="InterPro" id="IPR001590">
    <property type="entry name" value="Peptidase_M12B"/>
</dbReference>
<dbReference type="Gene3D" id="3.40.390.10">
    <property type="entry name" value="Collagenase (Catalytic Domain)"/>
    <property type="match status" value="1"/>
</dbReference>
<evidence type="ECO:0000256" key="10">
    <source>
        <dbReference type="ARBA" id="ARBA00023180"/>
    </source>
</evidence>
<dbReference type="Pfam" id="PF13688">
    <property type="entry name" value="Reprolysin_5"/>
    <property type="match status" value="1"/>
</dbReference>
<dbReference type="EMBL" id="VZSV01000344">
    <property type="protein sequence ID" value="NXA56122.1"/>
    <property type="molecule type" value="Genomic_DNA"/>
</dbReference>
<reference evidence="13 14" key="1">
    <citation type="submission" date="2019-09" db="EMBL/GenBank/DDBJ databases">
        <title>Bird 10,000 Genomes (B10K) Project - Family phase.</title>
        <authorList>
            <person name="Zhang G."/>
        </authorList>
    </citation>
    <scope>NUCLEOTIDE SEQUENCE [LARGE SCALE GENOMIC DNA]</scope>
    <source>
        <strain evidence="13">B10K-MSB-01</strain>
    </source>
</reference>